<protein>
    <recommendedName>
        <fullName evidence="5">Protein-arginine rhamnosyltransferase</fullName>
    </recommendedName>
    <alternativeName>
        <fullName evidence="6">EF-P arginine rhamnosyltransferase</fullName>
    </alternativeName>
</protein>
<dbReference type="AlphaFoldDB" id="A0A9E9LCJ7"/>
<evidence type="ECO:0000256" key="7">
    <source>
        <dbReference type="ARBA" id="ARBA00048472"/>
    </source>
</evidence>
<dbReference type="Proteomes" id="UP001164819">
    <property type="component" value="Chromosome"/>
</dbReference>
<dbReference type="Pfam" id="PF10093">
    <property type="entry name" value="EarP"/>
    <property type="match status" value="1"/>
</dbReference>
<keyword evidence="1" id="KW-0328">Glycosyltransferase</keyword>
<organism evidence="8">
    <name type="scientific">Oxalobacter aliiformigenes</name>
    <dbReference type="NCBI Taxonomy" id="2946593"/>
    <lineage>
        <taxon>Bacteria</taxon>
        <taxon>Pseudomonadati</taxon>
        <taxon>Pseudomonadota</taxon>
        <taxon>Betaproteobacteria</taxon>
        <taxon>Burkholderiales</taxon>
        <taxon>Oxalobacteraceae</taxon>
        <taxon>Oxalobacter</taxon>
    </lineage>
</organism>
<comment type="function">
    <text evidence="3">Protein-arginine rhamnosyltransferase that catalyzes the transfer of a single rhamnose to elongation factor P (EF-P) on 'Lys-32', a modification required for EF-P-dependent rescue of polyproline stalled ribosomes.</text>
</comment>
<evidence type="ECO:0000256" key="6">
    <source>
        <dbReference type="ARBA" id="ARBA00030025"/>
    </source>
</evidence>
<gene>
    <name evidence="8" type="primary">earP</name>
    <name evidence="8" type="ORF">NB646_08060</name>
</gene>
<proteinExistence type="inferred from homology"/>
<evidence type="ECO:0000313" key="8">
    <source>
        <dbReference type="EMBL" id="WAV90788.1"/>
    </source>
</evidence>
<comment type="catalytic activity">
    <reaction evidence="7">
        <text>dTDP-beta-L-rhamnose + L-arginyl-[protein] = N(omega)-(alpha-L-rhamnosyl)-L-arginyl-[protein] + dTDP + H(+)</text>
        <dbReference type="Rhea" id="RHEA:66692"/>
        <dbReference type="Rhea" id="RHEA-COMP:10532"/>
        <dbReference type="Rhea" id="RHEA-COMP:17096"/>
        <dbReference type="ChEBI" id="CHEBI:15378"/>
        <dbReference type="ChEBI" id="CHEBI:29965"/>
        <dbReference type="ChEBI" id="CHEBI:57510"/>
        <dbReference type="ChEBI" id="CHEBI:58369"/>
        <dbReference type="ChEBI" id="CHEBI:167445"/>
    </reaction>
    <physiologicalReaction direction="left-to-right" evidence="7">
        <dbReference type="Rhea" id="RHEA:66693"/>
    </physiologicalReaction>
</comment>
<evidence type="ECO:0000256" key="4">
    <source>
        <dbReference type="ARBA" id="ARBA00024346"/>
    </source>
</evidence>
<dbReference type="EMBL" id="CP098251">
    <property type="protein sequence ID" value="WAV90788.1"/>
    <property type="molecule type" value="Genomic_DNA"/>
</dbReference>
<name>A0A9E9LCJ7_9BURK</name>
<dbReference type="InterPro" id="IPR016633">
    <property type="entry name" value="EarP"/>
</dbReference>
<sequence length="390" mass="44700">MACRSIFLRLDLFCQVIDNFGDAGVCWRLARQLAGEYGFRIRLWIDRPAVLQKICPEVIAGCPEQTVCGVDIRLWPSSFPDLPAGDIPDGVIEGFGVHLPECYVRQMATRQIAPVWINLEYLSAESWVEDSHLMASPQSWVPLTKYFYFPGFTRKTGGLIREKGVLDARDKFQCDREHAIRFLSSLGVAVRRQQFIVSLFCYPGAPVESLLESFKNGDRDILCLVPEGVAVEAVRSFMKRPAVAGTRFSSGRLDLQILPMIEQSLYDRLLWSCDLNFVRGEDSFVRAQWAGRPFVWHIYPQEDDIHLPKLEAFLKRYLAGVSEEDARKVKRFWHVWNRVHDGRISHESWEELLELMPLLSRHGYGWSKKMAALPDLASGLVRFINTYALK</sequence>
<reference evidence="8" key="1">
    <citation type="journal article" date="2022" name="Front. Microbiol.">
        <title>New perspectives on an old grouping: The genomic and phenotypic variability of Oxalobacter formigenes and the implications for calcium oxalate stone prevention.</title>
        <authorList>
            <person name="Chmiel J.A."/>
            <person name="Carr C."/>
            <person name="Stuivenberg G.A."/>
            <person name="Venema R."/>
            <person name="Chanyi R.M."/>
            <person name="Al K.F."/>
            <person name="Giguere D."/>
            <person name="Say H."/>
            <person name="Akouris P.P."/>
            <person name="Dominguez Romero S.A."/>
            <person name="Kwong A."/>
            <person name="Tai V."/>
            <person name="Koval S.F."/>
            <person name="Razvi H."/>
            <person name="Bjazevic J."/>
            <person name="Burton J.P."/>
        </authorList>
    </citation>
    <scope>NUCLEOTIDE SEQUENCE</scope>
    <source>
        <strain evidence="8">OxK</strain>
    </source>
</reference>
<evidence type="ECO:0000256" key="5">
    <source>
        <dbReference type="ARBA" id="ARBA00024416"/>
    </source>
</evidence>
<keyword evidence="8" id="KW-0648">Protein biosynthesis</keyword>
<evidence type="ECO:0000256" key="2">
    <source>
        <dbReference type="ARBA" id="ARBA00022679"/>
    </source>
</evidence>
<evidence type="ECO:0000256" key="3">
    <source>
        <dbReference type="ARBA" id="ARBA00024303"/>
    </source>
</evidence>
<dbReference type="GO" id="GO:0106361">
    <property type="term" value="F:protein-arginine rhamnosyltransferase activity"/>
    <property type="evidence" value="ECO:0007669"/>
    <property type="project" value="InterPro"/>
</dbReference>
<comment type="similarity">
    <text evidence="4">Belongs to the glycosyltransferase 104 family.</text>
</comment>
<accession>A0A9E9LCJ7</accession>
<dbReference type="PIRSF" id="PIRSF015557">
    <property type="entry name" value="UCP015557"/>
    <property type="match status" value="1"/>
</dbReference>
<dbReference type="NCBIfam" id="TIGR03837">
    <property type="entry name" value="efp_Arg_rhamno"/>
    <property type="match status" value="1"/>
</dbReference>
<dbReference type="RefSeq" id="WP_269315737.1">
    <property type="nucleotide sequence ID" value="NZ_CP098251.1"/>
</dbReference>
<keyword evidence="2" id="KW-0808">Transferase</keyword>
<keyword evidence="8" id="KW-0251">Elongation factor</keyword>
<dbReference type="GO" id="GO:0003746">
    <property type="term" value="F:translation elongation factor activity"/>
    <property type="evidence" value="ECO:0007669"/>
    <property type="project" value="UniProtKB-KW"/>
</dbReference>
<evidence type="ECO:0000256" key="1">
    <source>
        <dbReference type="ARBA" id="ARBA00022676"/>
    </source>
</evidence>